<keyword evidence="5" id="KW-0732">Signal</keyword>
<dbReference type="InterPro" id="IPR036909">
    <property type="entry name" value="Cyt_c-like_dom_sf"/>
</dbReference>
<evidence type="ECO:0000313" key="8">
    <source>
        <dbReference type="Proteomes" id="UP000031643"/>
    </source>
</evidence>
<name>A0A0A8JZC8_9HYPH</name>
<dbReference type="GO" id="GO:0020037">
    <property type="term" value="F:heme binding"/>
    <property type="evidence" value="ECO:0007669"/>
    <property type="project" value="InterPro"/>
</dbReference>
<dbReference type="Gene3D" id="1.10.760.10">
    <property type="entry name" value="Cytochrome c-like domain"/>
    <property type="match status" value="1"/>
</dbReference>
<dbReference type="GO" id="GO:0046872">
    <property type="term" value="F:metal ion binding"/>
    <property type="evidence" value="ECO:0007669"/>
    <property type="project" value="UniProtKB-KW"/>
</dbReference>
<dbReference type="Proteomes" id="UP000031643">
    <property type="component" value="Chromosome"/>
</dbReference>
<evidence type="ECO:0000259" key="6">
    <source>
        <dbReference type="PROSITE" id="PS51007"/>
    </source>
</evidence>
<dbReference type="STRING" id="1384459.GL4_0227"/>
<dbReference type="EMBL" id="AP014648">
    <property type="protein sequence ID" value="BAQ15697.1"/>
    <property type="molecule type" value="Genomic_DNA"/>
</dbReference>
<keyword evidence="1 4" id="KW-0349">Heme</keyword>
<dbReference type="SUPFAM" id="SSF46626">
    <property type="entry name" value="Cytochrome c"/>
    <property type="match status" value="1"/>
</dbReference>
<dbReference type="OrthoDB" id="7873796at2"/>
<dbReference type="InterPro" id="IPR009056">
    <property type="entry name" value="Cyt_c-like_dom"/>
</dbReference>
<feature type="signal peptide" evidence="5">
    <location>
        <begin position="1"/>
        <end position="20"/>
    </location>
</feature>
<dbReference type="PROSITE" id="PS51007">
    <property type="entry name" value="CYTC"/>
    <property type="match status" value="1"/>
</dbReference>
<dbReference type="AlphaFoldDB" id="A0A0A8JZC8"/>
<reference evidence="7 8" key="1">
    <citation type="submission" date="2014-09" db="EMBL/GenBank/DDBJ databases">
        <title>Genome sequencing of Methyloceanibacter caenitepidi Gela4.</title>
        <authorList>
            <person name="Takeuchi M."/>
            <person name="Susumu S."/>
            <person name="Kamagata Y."/>
            <person name="Oshima K."/>
            <person name="Hattori M."/>
            <person name="Iwasaki W."/>
        </authorList>
    </citation>
    <scope>NUCLEOTIDE SEQUENCE [LARGE SCALE GENOMIC DNA]</scope>
    <source>
        <strain evidence="7 8">Gela4</strain>
    </source>
</reference>
<dbReference type="HOGENOM" id="CLU_133116_1_0_5"/>
<evidence type="ECO:0000256" key="3">
    <source>
        <dbReference type="ARBA" id="ARBA00023004"/>
    </source>
</evidence>
<organism evidence="7 8">
    <name type="scientific">Methyloceanibacter caenitepidi</name>
    <dbReference type="NCBI Taxonomy" id="1384459"/>
    <lineage>
        <taxon>Bacteria</taxon>
        <taxon>Pseudomonadati</taxon>
        <taxon>Pseudomonadota</taxon>
        <taxon>Alphaproteobacteria</taxon>
        <taxon>Hyphomicrobiales</taxon>
        <taxon>Hyphomicrobiaceae</taxon>
        <taxon>Methyloceanibacter</taxon>
    </lineage>
</organism>
<evidence type="ECO:0000256" key="4">
    <source>
        <dbReference type="PROSITE-ProRule" id="PRU00433"/>
    </source>
</evidence>
<keyword evidence="8" id="KW-1185">Reference proteome</keyword>
<proteinExistence type="predicted"/>
<sequence length="113" mass="12246">MKVALLTLAFLLAASASLMAEPQEMGDPQEGFEYAKEVCANCHAILSNGTSPVREAPTFDEIAKQAQMSAATIIERIEATHPSMPNIPMERDELNDLAAYILSLDDEEPANIP</sequence>
<evidence type="ECO:0000313" key="7">
    <source>
        <dbReference type="EMBL" id="BAQ15697.1"/>
    </source>
</evidence>
<keyword evidence="2 4" id="KW-0479">Metal-binding</keyword>
<dbReference type="KEGG" id="mcg:GL4_0227"/>
<feature type="chain" id="PRO_5002054333" evidence="5">
    <location>
        <begin position="21"/>
        <end position="113"/>
    </location>
</feature>
<evidence type="ECO:0000256" key="1">
    <source>
        <dbReference type="ARBA" id="ARBA00022617"/>
    </source>
</evidence>
<gene>
    <name evidence="7" type="ORF">GL4_0227</name>
</gene>
<evidence type="ECO:0000256" key="5">
    <source>
        <dbReference type="SAM" id="SignalP"/>
    </source>
</evidence>
<keyword evidence="3 4" id="KW-0408">Iron</keyword>
<accession>A0A0A8JZC8</accession>
<dbReference type="RefSeq" id="WP_045363618.1">
    <property type="nucleotide sequence ID" value="NZ_AP014648.1"/>
</dbReference>
<protein>
    <submittedName>
        <fullName evidence="7">Cytochrome c552</fullName>
    </submittedName>
</protein>
<dbReference type="Pfam" id="PF00034">
    <property type="entry name" value="Cytochrom_C"/>
    <property type="match status" value="1"/>
</dbReference>
<dbReference type="GO" id="GO:0009055">
    <property type="term" value="F:electron transfer activity"/>
    <property type="evidence" value="ECO:0007669"/>
    <property type="project" value="InterPro"/>
</dbReference>
<evidence type="ECO:0000256" key="2">
    <source>
        <dbReference type="ARBA" id="ARBA00022723"/>
    </source>
</evidence>
<feature type="domain" description="Cytochrome c" evidence="6">
    <location>
        <begin position="26"/>
        <end position="105"/>
    </location>
</feature>